<dbReference type="Pfam" id="PF01408">
    <property type="entry name" value="GFO_IDH_MocA"/>
    <property type="match status" value="1"/>
</dbReference>
<reference evidence="2 3" key="1">
    <citation type="journal article" date="2018" name="Mol. Biol. Evol.">
        <title>Analysis of the draft genome of the red seaweed Gracilariopsis chorda provides insights into genome size evolution in Rhodophyta.</title>
        <authorList>
            <person name="Lee J."/>
            <person name="Yang E.C."/>
            <person name="Graf L."/>
            <person name="Yang J.H."/>
            <person name="Qiu H."/>
            <person name="Zel Zion U."/>
            <person name="Chan C.X."/>
            <person name="Stephens T.G."/>
            <person name="Weber A.P.M."/>
            <person name="Boo G.H."/>
            <person name="Boo S.M."/>
            <person name="Kim K.M."/>
            <person name="Shin Y."/>
            <person name="Jung M."/>
            <person name="Lee S.J."/>
            <person name="Yim H.S."/>
            <person name="Lee J.H."/>
            <person name="Bhattacharya D."/>
            <person name="Yoon H.S."/>
        </authorList>
    </citation>
    <scope>NUCLEOTIDE SEQUENCE [LARGE SCALE GENOMIC DNA]</scope>
    <source>
        <strain evidence="2 3">SKKU-2015</strain>
        <tissue evidence="2">Whole body</tissue>
    </source>
</reference>
<keyword evidence="3" id="KW-1185">Reference proteome</keyword>
<evidence type="ECO:0000313" key="3">
    <source>
        <dbReference type="Proteomes" id="UP000247409"/>
    </source>
</evidence>
<feature type="domain" description="Gfo/Idh/MocA-like oxidoreductase N-terminal" evidence="1">
    <location>
        <begin position="10"/>
        <end position="122"/>
    </location>
</feature>
<accession>A0A2V3ITA2</accession>
<gene>
    <name evidence="2" type="ORF">BWQ96_04873</name>
</gene>
<dbReference type="STRING" id="448386.A0A2V3ITA2"/>
<organism evidence="2 3">
    <name type="scientific">Gracilariopsis chorda</name>
    <dbReference type="NCBI Taxonomy" id="448386"/>
    <lineage>
        <taxon>Eukaryota</taxon>
        <taxon>Rhodophyta</taxon>
        <taxon>Florideophyceae</taxon>
        <taxon>Rhodymeniophycidae</taxon>
        <taxon>Gracilariales</taxon>
        <taxon>Gracilariaceae</taxon>
        <taxon>Gracilariopsis</taxon>
    </lineage>
</organism>
<dbReference type="InterPro" id="IPR000683">
    <property type="entry name" value="Gfo/Idh/MocA-like_OxRdtase_N"/>
</dbReference>
<dbReference type="EMBL" id="NBIV01000062">
    <property type="protein sequence ID" value="PXF45353.1"/>
    <property type="molecule type" value="Genomic_DNA"/>
</dbReference>
<dbReference type="InterPro" id="IPR036291">
    <property type="entry name" value="NAD(P)-bd_dom_sf"/>
</dbReference>
<dbReference type="SUPFAM" id="SSF55347">
    <property type="entry name" value="Glyceraldehyde-3-phosphate dehydrogenase-like, C-terminal domain"/>
    <property type="match status" value="1"/>
</dbReference>
<dbReference type="SUPFAM" id="SSF51735">
    <property type="entry name" value="NAD(P)-binding Rossmann-fold domains"/>
    <property type="match status" value="1"/>
</dbReference>
<dbReference type="GO" id="GO:0000166">
    <property type="term" value="F:nucleotide binding"/>
    <property type="evidence" value="ECO:0007669"/>
    <property type="project" value="InterPro"/>
</dbReference>
<dbReference type="Gene3D" id="3.40.50.720">
    <property type="entry name" value="NAD(P)-binding Rossmann-like Domain"/>
    <property type="match status" value="1"/>
</dbReference>
<dbReference type="OrthoDB" id="2129491at2759"/>
<comment type="caution">
    <text evidence="2">The sequence shown here is derived from an EMBL/GenBank/DDBJ whole genome shotgun (WGS) entry which is preliminary data.</text>
</comment>
<name>A0A2V3ITA2_9FLOR</name>
<evidence type="ECO:0000259" key="1">
    <source>
        <dbReference type="Pfam" id="PF01408"/>
    </source>
</evidence>
<dbReference type="PANTHER" id="PTHR46368">
    <property type="match status" value="1"/>
</dbReference>
<dbReference type="AlphaFoldDB" id="A0A2V3ITA2"/>
<sequence length="371" mass="41498">MSNDTTKTIRIGILSTAWINDVILDSVRRVQGVECTYIASRDLKRAQKYAEDNDIPNACTYDELLAAPIDAVYIPLPTAIAPDWAVRSAKAGKHVLVDKPFASVPEVERIKGACEEAKLVFMDGTHFAHAARTHEVRSRIVNGDIGKIKRVLAAFCYPIPKMAENIRSKPDVEPMTLWGDLGWYVSRAAVAFLGVEVASKIVSVNCSSKLFERFSNTVQSAEGIVEFQLNDGENVSLCFAVDGTASIIMRATIIGEEGFLELDDFVVPSRQTLIFDHIRDPKDFTVDLEYSYSKSVESIKGEDDYQWKFPTLQTVLVDEGGFPQAAKMIKEFARMIRENDLESSRRWMTETLVTQGIVDAVFEKIKEQHAF</sequence>
<protein>
    <submittedName>
        <fullName evidence="2">Putative oxidoreductase</fullName>
    </submittedName>
</protein>
<dbReference type="PANTHER" id="PTHR46368:SF4">
    <property type="entry name" value="OS10G0403700 PROTEIN"/>
    <property type="match status" value="1"/>
</dbReference>
<proteinExistence type="predicted"/>
<dbReference type="Gene3D" id="3.30.360.10">
    <property type="entry name" value="Dihydrodipicolinate Reductase, domain 2"/>
    <property type="match status" value="1"/>
</dbReference>
<dbReference type="Proteomes" id="UP000247409">
    <property type="component" value="Unassembled WGS sequence"/>
</dbReference>
<evidence type="ECO:0000313" key="2">
    <source>
        <dbReference type="EMBL" id="PXF45353.1"/>
    </source>
</evidence>